<evidence type="ECO:0000256" key="5">
    <source>
        <dbReference type="ARBA" id="ARBA00022679"/>
    </source>
</evidence>
<reference evidence="10" key="1">
    <citation type="journal article" date="2019" name="Int. J. Syst. Evol. Microbiol.">
        <title>The Global Catalogue of Microorganisms (GCM) 10K type strain sequencing project: providing services to taxonomists for standard genome sequencing and annotation.</title>
        <authorList>
            <consortium name="The Broad Institute Genomics Platform"/>
            <consortium name="The Broad Institute Genome Sequencing Center for Infectious Disease"/>
            <person name="Wu L."/>
            <person name="Ma J."/>
        </authorList>
    </citation>
    <scope>NUCLEOTIDE SEQUENCE [LARGE SCALE GENOMIC DNA]</scope>
    <source>
        <strain evidence="10">CGMCC 1.15942</strain>
    </source>
</reference>
<keyword evidence="7" id="KW-0418">Kinase</keyword>
<accession>A0ABQ1P398</accession>
<dbReference type="Gene3D" id="3.40.50.510">
    <property type="entry name" value="Phosphotransferase system, mannose-type IIA component"/>
    <property type="match status" value="1"/>
</dbReference>
<sequence length="149" mass="16151">MLGIVIATHGALSTGLKDAAEVIMGTTENIATVSLNQGEDIQKVGEKIKEAIQLVDQGNGIVVFVDLVSASPYNQALLTIRELEKEIQEKIYIISGANLPMLLETINHQLLETPIEQIPEAVVEQGENGLGVWHVSMIETEAADEDDDF</sequence>
<feature type="domain" description="PTS EIIA type-4" evidence="8">
    <location>
        <begin position="1"/>
        <end position="130"/>
    </location>
</feature>
<dbReference type="Proteomes" id="UP000630615">
    <property type="component" value="Unassembled WGS sequence"/>
</dbReference>
<comment type="subcellular location">
    <subcellularLocation>
        <location evidence="1">Cytoplasm</location>
    </subcellularLocation>
</comment>
<evidence type="ECO:0000256" key="3">
    <source>
        <dbReference type="ARBA" id="ARBA00022490"/>
    </source>
</evidence>
<dbReference type="InterPro" id="IPR051471">
    <property type="entry name" value="Bacterial_PTS_sugar_comp"/>
</dbReference>
<dbReference type="InterPro" id="IPR033887">
    <property type="entry name" value="PTS_IIA_man"/>
</dbReference>
<keyword evidence="10" id="KW-1185">Reference proteome</keyword>
<evidence type="ECO:0000313" key="10">
    <source>
        <dbReference type="Proteomes" id="UP000630615"/>
    </source>
</evidence>
<gene>
    <name evidence="9" type="ORF">GCM10011573_19910</name>
</gene>
<organism evidence="9 10">
    <name type="scientific">Enterococcus wangshanyuanii</name>
    <dbReference type="NCBI Taxonomy" id="2005703"/>
    <lineage>
        <taxon>Bacteria</taxon>
        <taxon>Bacillati</taxon>
        <taxon>Bacillota</taxon>
        <taxon>Bacilli</taxon>
        <taxon>Lactobacillales</taxon>
        <taxon>Enterococcaceae</taxon>
        <taxon>Enterococcus</taxon>
    </lineage>
</organism>
<keyword evidence="5" id="KW-0808">Transferase</keyword>
<evidence type="ECO:0000256" key="2">
    <source>
        <dbReference type="ARBA" id="ARBA00022448"/>
    </source>
</evidence>
<dbReference type="SUPFAM" id="SSF53062">
    <property type="entry name" value="PTS system fructose IIA component-like"/>
    <property type="match status" value="1"/>
</dbReference>
<evidence type="ECO:0000259" key="8">
    <source>
        <dbReference type="PROSITE" id="PS51096"/>
    </source>
</evidence>
<evidence type="ECO:0000256" key="6">
    <source>
        <dbReference type="ARBA" id="ARBA00022683"/>
    </source>
</evidence>
<dbReference type="PANTHER" id="PTHR33799">
    <property type="entry name" value="PTS PERMEASE-RELATED-RELATED"/>
    <property type="match status" value="1"/>
</dbReference>
<evidence type="ECO:0000256" key="4">
    <source>
        <dbReference type="ARBA" id="ARBA00022597"/>
    </source>
</evidence>
<evidence type="ECO:0000256" key="7">
    <source>
        <dbReference type="ARBA" id="ARBA00022777"/>
    </source>
</evidence>
<comment type="caution">
    <text evidence="9">The sequence shown here is derived from an EMBL/GenBank/DDBJ whole genome shotgun (WGS) entry which is preliminary data.</text>
</comment>
<dbReference type="PANTHER" id="PTHR33799:SF1">
    <property type="entry name" value="PTS SYSTEM MANNOSE-SPECIFIC EIIAB COMPONENT-RELATED"/>
    <property type="match status" value="1"/>
</dbReference>
<keyword evidence="3" id="KW-0963">Cytoplasm</keyword>
<keyword evidence="6" id="KW-0598">Phosphotransferase system</keyword>
<proteinExistence type="predicted"/>
<dbReference type="RefSeq" id="WP_088270996.1">
    <property type="nucleotide sequence ID" value="NZ_BMKI01000003.1"/>
</dbReference>
<evidence type="ECO:0000313" key="9">
    <source>
        <dbReference type="EMBL" id="GGC90302.1"/>
    </source>
</evidence>
<dbReference type="EMBL" id="BMKI01000003">
    <property type="protein sequence ID" value="GGC90302.1"/>
    <property type="molecule type" value="Genomic_DNA"/>
</dbReference>
<dbReference type="InterPro" id="IPR004701">
    <property type="entry name" value="PTS_EIIA_man-typ"/>
</dbReference>
<keyword evidence="4" id="KW-0762">Sugar transport</keyword>
<keyword evidence="2" id="KW-0813">Transport</keyword>
<dbReference type="CDD" id="cd00006">
    <property type="entry name" value="PTS_IIA_man"/>
    <property type="match status" value="1"/>
</dbReference>
<evidence type="ECO:0000256" key="1">
    <source>
        <dbReference type="ARBA" id="ARBA00004496"/>
    </source>
</evidence>
<name>A0ABQ1P398_9ENTE</name>
<dbReference type="InterPro" id="IPR036662">
    <property type="entry name" value="PTS_EIIA_man-typ_sf"/>
</dbReference>
<dbReference type="PROSITE" id="PS51096">
    <property type="entry name" value="PTS_EIIA_TYPE_4"/>
    <property type="match status" value="1"/>
</dbReference>
<dbReference type="Pfam" id="PF03610">
    <property type="entry name" value="EIIA-man"/>
    <property type="match status" value="1"/>
</dbReference>
<protein>
    <submittedName>
        <fullName evidence="9">PTS fructose transporter subunit IIA</fullName>
    </submittedName>
</protein>